<dbReference type="SUPFAM" id="SSF55298">
    <property type="entry name" value="YjgF-like"/>
    <property type="match status" value="1"/>
</dbReference>
<name>A0A844W2K7_9RHOB</name>
<dbReference type="EMBL" id="WNXQ01000005">
    <property type="protein sequence ID" value="MWB78396.1"/>
    <property type="molecule type" value="Genomic_DNA"/>
</dbReference>
<evidence type="ECO:0000313" key="2">
    <source>
        <dbReference type="EMBL" id="MWB78396.1"/>
    </source>
</evidence>
<reference evidence="2 3" key="1">
    <citation type="submission" date="2019-11" db="EMBL/GenBank/DDBJ databases">
        <title>Pseudooceanicola pacifica sp. nov., isolated from deep-sea sediment of the Pacific Ocean.</title>
        <authorList>
            <person name="Lyu L."/>
        </authorList>
    </citation>
    <scope>NUCLEOTIDE SEQUENCE [LARGE SCALE GENOMIC DNA]</scope>
    <source>
        <strain evidence="2 3">216_PA32_1</strain>
    </source>
</reference>
<dbReference type="CDD" id="cd00448">
    <property type="entry name" value="YjgF_YER057c_UK114_family"/>
    <property type="match status" value="1"/>
</dbReference>
<sequence length="133" mass="14237">MVEKKQVIGGPLEIGGRVLSLSRAVRAGDFVFLTGQVPMRDGVPMTGGSVQDQTRAVLDEITATLAQAGCTRDDVVKAMVWLRERADFPGFNEVYGAYFPVDPPARSAVVSDLLVDVRVEVEVVAHKPLGGKA</sequence>
<dbReference type="InterPro" id="IPR006175">
    <property type="entry name" value="YjgF/YER057c/UK114"/>
</dbReference>
<accession>A0A844W2K7</accession>
<organism evidence="2 3">
    <name type="scientific">Pseudooceanicola pacificus</name>
    <dbReference type="NCBI Taxonomy" id="2676438"/>
    <lineage>
        <taxon>Bacteria</taxon>
        <taxon>Pseudomonadati</taxon>
        <taxon>Pseudomonadota</taxon>
        <taxon>Alphaproteobacteria</taxon>
        <taxon>Rhodobacterales</taxon>
        <taxon>Paracoccaceae</taxon>
        <taxon>Pseudooceanicola</taxon>
    </lineage>
</organism>
<evidence type="ECO:0000256" key="1">
    <source>
        <dbReference type="ARBA" id="ARBA00010552"/>
    </source>
</evidence>
<dbReference type="Gene3D" id="3.30.1330.40">
    <property type="entry name" value="RutC-like"/>
    <property type="match status" value="1"/>
</dbReference>
<dbReference type="GO" id="GO:0019239">
    <property type="term" value="F:deaminase activity"/>
    <property type="evidence" value="ECO:0007669"/>
    <property type="project" value="TreeGrafter"/>
</dbReference>
<evidence type="ECO:0000313" key="3">
    <source>
        <dbReference type="Proteomes" id="UP000443843"/>
    </source>
</evidence>
<gene>
    <name evidence="2" type="ORF">GLS40_10190</name>
</gene>
<protein>
    <submittedName>
        <fullName evidence="2">RidA family protein</fullName>
    </submittedName>
</protein>
<dbReference type="PANTHER" id="PTHR11803:SF58">
    <property type="entry name" value="PROTEIN HMF1-RELATED"/>
    <property type="match status" value="1"/>
</dbReference>
<dbReference type="RefSeq" id="WP_160382676.1">
    <property type="nucleotide sequence ID" value="NZ_WNXQ01000005.1"/>
</dbReference>
<proteinExistence type="inferred from homology"/>
<dbReference type="Proteomes" id="UP000443843">
    <property type="component" value="Unassembled WGS sequence"/>
</dbReference>
<keyword evidence="3" id="KW-1185">Reference proteome</keyword>
<comment type="caution">
    <text evidence="2">The sequence shown here is derived from an EMBL/GenBank/DDBJ whole genome shotgun (WGS) entry which is preliminary data.</text>
</comment>
<dbReference type="PANTHER" id="PTHR11803">
    <property type="entry name" value="2-IMINOBUTANOATE/2-IMINOPROPANOATE DEAMINASE RIDA"/>
    <property type="match status" value="1"/>
</dbReference>
<dbReference type="Pfam" id="PF01042">
    <property type="entry name" value="Ribonuc_L-PSP"/>
    <property type="match status" value="1"/>
</dbReference>
<dbReference type="GO" id="GO:0005829">
    <property type="term" value="C:cytosol"/>
    <property type="evidence" value="ECO:0007669"/>
    <property type="project" value="TreeGrafter"/>
</dbReference>
<comment type="similarity">
    <text evidence="1">Belongs to the RutC family.</text>
</comment>
<dbReference type="InterPro" id="IPR035959">
    <property type="entry name" value="RutC-like_sf"/>
</dbReference>
<dbReference type="AlphaFoldDB" id="A0A844W2K7"/>